<name>A0A222YU37_9CAUD</name>
<sequence>MPKELDTLDRIDQMNSVVAAHLKGDNATVIARNTGMKRAQVLEYIDEWKALAANNKTIQARASEALTSMDEHYSMIIRELWGVLEEADMNNDLKTKTSVLKNLADIEGKRVDLLQKAGLLDNQQIGDEVVEMERKHEILIGILREVTSECSHCKVEVARRLSRVTDKTETIVVPN</sequence>
<keyword evidence="2" id="KW-1185">Reference proteome</keyword>
<evidence type="ECO:0000313" key="1">
    <source>
        <dbReference type="EMBL" id="ASR75501.1"/>
    </source>
</evidence>
<gene>
    <name evidence="1" type="ORF">SEA_MILDRED21_94</name>
</gene>
<dbReference type="OrthoDB" id="12016at10239"/>
<protein>
    <recommendedName>
        <fullName evidence="3">Helix-turn-helix DNA binding domain protein</fullName>
    </recommendedName>
</protein>
<proteinExistence type="predicted"/>
<evidence type="ECO:0008006" key="3">
    <source>
        <dbReference type="Google" id="ProtNLM"/>
    </source>
</evidence>
<dbReference type="Proteomes" id="UP000223009">
    <property type="component" value="Segment"/>
</dbReference>
<accession>A0A222YU37</accession>
<evidence type="ECO:0000313" key="2">
    <source>
        <dbReference type="Proteomes" id="UP000223009"/>
    </source>
</evidence>
<organism evidence="1 2">
    <name type="scientific">Streptomyces phage Mildred21</name>
    <dbReference type="NCBI Taxonomy" id="2023959"/>
    <lineage>
        <taxon>Viruses</taxon>
        <taxon>Duplodnaviria</taxon>
        <taxon>Heunggongvirae</taxon>
        <taxon>Uroviricota</taxon>
        <taxon>Caudoviricetes</taxon>
        <taxon>Stanwilliamsviridae</taxon>
        <taxon>Boydwoodruffvirinae</taxon>
        <taxon>Samistivirus</taxon>
        <taxon>Samistivirus mildred21</taxon>
    </lineage>
</organism>
<reference evidence="1 2" key="1">
    <citation type="submission" date="2017-05" db="EMBL/GenBank/DDBJ databases">
        <authorList>
            <person name="Chapman J."/>
            <person name="Chang C."/>
            <person name="Suresh T."/>
            <person name="Shishido T.C."/>
            <person name="Bindert I."/>
            <person name="Shaffer C.D."/>
            <person name="Weston-Hafer K.A."/>
            <person name="Russell D.A."/>
            <person name="Pope W.H."/>
            <person name="Jacobs-Sera D."/>
            <person name="Hendrix R.W."/>
            <person name="Hatfull G.F."/>
        </authorList>
    </citation>
    <scope>NUCLEOTIDE SEQUENCE [LARGE SCALE GENOMIC DNA]</scope>
</reference>
<dbReference type="EMBL" id="MF155946">
    <property type="protein sequence ID" value="ASR75501.1"/>
    <property type="molecule type" value="Genomic_DNA"/>
</dbReference>